<keyword evidence="2" id="KW-0560">Oxidoreductase</keyword>
<dbReference type="Proteomes" id="UP000272025">
    <property type="component" value="Unassembled WGS sequence"/>
</dbReference>
<keyword evidence="6" id="KW-1185">Reference proteome</keyword>
<evidence type="ECO:0000256" key="1">
    <source>
        <dbReference type="ARBA" id="ARBA00022723"/>
    </source>
</evidence>
<feature type="domain" description="Tyrosinase copper-binding" evidence="3">
    <location>
        <begin position="48"/>
        <end position="65"/>
    </location>
</feature>
<dbReference type="PROSITE" id="PS00497">
    <property type="entry name" value="TYROSINASE_1"/>
    <property type="match status" value="1"/>
</dbReference>
<dbReference type="AlphaFoldDB" id="A0A3N2PZA1"/>
<dbReference type="PANTHER" id="PTHR11474:SF125">
    <property type="entry name" value="N-ACETYL-6-HYDROXYTRYPTOPHAN OXIDASE IVOB-RELATED"/>
    <property type="match status" value="1"/>
</dbReference>
<dbReference type="GeneID" id="39576442"/>
<reference evidence="5 6" key="1">
    <citation type="journal article" date="2018" name="Mol. Ecol.">
        <title>The obligate alkalophilic soda-lake fungus Sodiomyces alkalinus has shifted to a protein diet.</title>
        <authorList>
            <person name="Grum-Grzhimaylo A.A."/>
            <person name="Falkoski D.L."/>
            <person name="van den Heuvel J."/>
            <person name="Valero-Jimenez C.A."/>
            <person name="Min B."/>
            <person name="Choi I.G."/>
            <person name="Lipzen A."/>
            <person name="Daum C.G."/>
            <person name="Aanen D.K."/>
            <person name="Tsang A."/>
            <person name="Henrissat B."/>
            <person name="Bilanenko E.N."/>
            <person name="de Vries R.P."/>
            <person name="van Kan J.A.L."/>
            <person name="Grigoriev I.V."/>
            <person name="Debets A.J.M."/>
        </authorList>
    </citation>
    <scope>NUCLEOTIDE SEQUENCE [LARGE SCALE GENOMIC DNA]</scope>
    <source>
        <strain evidence="5 6">F11</strain>
    </source>
</reference>
<dbReference type="PROSITE" id="PS00498">
    <property type="entry name" value="TYROSINASE_2"/>
    <property type="match status" value="1"/>
</dbReference>
<dbReference type="RefSeq" id="XP_028467656.1">
    <property type="nucleotide sequence ID" value="XM_028607964.1"/>
</dbReference>
<dbReference type="InterPro" id="IPR002227">
    <property type="entry name" value="Tyrosinase_Cu-bd"/>
</dbReference>
<dbReference type="GO" id="GO:0016491">
    <property type="term" value="F:oxidoreductase activity"/>
    <property type="evidence" value="ECO:0007669"/>
    <property type="project" value="UniProtKB-KW"/>
</dbReference>
<dbReference type="PRINTS" id="PR00092">
    <property type="entry name" value="TYROSINASE"/>
</dbReference>
<evidence type="ECO:0000313" key="5">
    <source>
        <dbReference type="EMBL" id="ROT39850.1"/>
    </source>
</evidence>
<dbReference type="Pfam" id="PF00264">
    <property type="entry name" value="Tyrosinase"/>
    <property type="match status" value="1"/>
</dbReference>
<proteinExistence type="predicted"/>
<dbReference type="OrthoDB" id="6132182at2759"/>
<sequence>MSKCERKDYIKAVQCLWRLPTRAPEFSAAQNYFDDFVAIHLSLTDFIHGTGNFLTWHRYLMFLWEETLRNDCGYKGALPYWNWFKYQDNLAASPVFDGSDTSLGGDGEYFAHNGSLVGGGRVWLPSGEGGGCVKSGPFKDFTINLGPIRPAMDGYLPLMTNQLDYNPRCQRRDLTNAASAYFTAESLYDILMGDHSATIAAFQDELQGPQGTLRLHGAGHYSMGGDGSDVFTSLNDPAFYQHHAMIDRVYWIWQVLHPREADTIAGTRTFRNMPPSPDATVDDILDMGVLGPHLPIKSMFDTLSGEPLCYIYV</sequence>
<dbReference type="PANTHER" id="PTHR11474">
    <property type="entry name" value="TYROSINASE FAMILY MEMBER"/>
    <property type="match status" value="1"/>
</dbReference>
<evidence type="ECO:0000259" key="4">
    <source>
        <dbReference type="PROSITE" id="PS00498"/>
    </source>
</evidence>
<evidence type="ECO:0000256" key="2">
    <source>
        <dbReference type="ARBA" id="ARBA00023002"/>
    </source>
</evidence>
<dbReference type="EMBL" id="ML119053">
    <property type="protein sequence ID" value="ROT39850.1"/>
    <property type="molecule type" value="Genomic_DNA"/>
</dbReference>
<evidence type="ECO:0000259" key="3">
    <source>
        <dbReference type="PROSITE" id="PS00497"/>
    </source>
</evidence>
<accession>A0A3N2PZA1</accession>
<dbReference type="SUPFAM" id="SSF48056">
    <property type="entry name" value="Di-copper centre-containing domain"/>
    <property type="match status" value="1"/>
</dbReference>
<dbReference type="GO" id="GO:0046872">
    <property type="term" value="F:metal ion binding"/>
    <property type="evidence" value="ECO:0007669"/>
    <property type="project" value="UniProtKB-KW"/>
</dbReference>
<feature type="domain" description="Tyrosinase copper-binding" evidence="4">
    <location>
        <begin position="236"/>
        <end position="247"/>
    </location>
</feature>
<dbReference type="Gene3D" id="1.10.1280.10">
    <property type="entry name" value="Di-copper center containing domain from catechol oxidase"/>
    <property type="match status" value="1"/>
</dbReference>
<name>A0A3N2PZA1_SODAK</name>
<dbReference type="InterPro" id="IPR008922">
    <property type="entry name" value="Di-copper_centre_dom_sf"/>
</dbReference>
<organism evidence="5 6">
    <name type="scientific">Sodiomyces alkalinus (strain CBS 110278 / VKM F-3762 / F11)</name>
    <name type="common">Alkaliphilic filamentous fungus</name>
    <dbReference type="NCBI Taxonomy" id="1314773"/>
    <lineage>
        <taxon>Eukaryota</taxon>
        <taxon>Fungi</taxon>
        <taxon>Dikarya</taxon>
        <taxon>Ascomycota</taxon>
        <taxon>Pezizomycotina</taxon>
        <taxon>Sordariomycetes</taxon>
        <taxon>Hypocreomycetidae</taxon>
        <taxon>Glomerellales</taxon>
        <taxon>Plectosphaerellaceae</taxon>
        <taxon>Sodiomyces</taxon>
    </lineage>
</organism>
<gene>
    <name evidence="5" type="ORF">SODALDRAFT_275126</name>
</gene>
<dbReference type="InterPro" id="IPR050316">
    <property type="entry name" value="Tyrosinase/Hemocyanin"/>
</dbReference>
<keyword evidence="1" id="KW-0479">Metal-binding</keyword>
<evidence type="ECO:0000313" key="6">
    <source>
        <dbReference type="Proteomes" id="UP000272025"/>
    </source>
</evidence>
<protein>
    <submittedName>
        <fullName evidence="5">Di-copper centre-containing protein</fullName>
    </submittedName>
</protein>
<dbReference type="STRING" id="1314773.A0A3N2PZA1"/>